<feature type="binding site" evidence="5">
    <location>
        <position position="170"/>
    </location>
    <ligand>
        <name>adenosylcob(III)alamin</name>
        <dbReference type="ChEBI" id="CHEBI:18408"/>
    </ligand>
</feature>
<dbReference type="EC" id="4.3.1.7" evidence="5"/>
<evidence type="ECO:0000313" key="8">
    <source>
        <dbReference type="Proteomes" id="UP001597371"/>
    </source>
</evidence>
<reference evidence="8" key="1">
    <citation type="journal article" date="2019" name="Int. J. Syst. Evol. Microbiol.">
        <title>The Global Catalogue of Microorganisms (GCM) 10K type strain sequencing project: providing services to taxonomists for standard genome sequencing and annotation.</title>
        <authorList>
            <consortium name="The Broad Institute Genomics Platform"/>
            <consortium name="The Broad Institute Genome Sequencing Center for Infectious Disease"/>
            <person name="Wu L."/>
            <person name="Ma J."/>
        </authorList>
    </citation>
    <scope>NUCLEOTIDE SEQUENCE [LARGE SCALE GENOMIC DNA]</scope>
    <source>
        <strain evidence="8">ZS-35-S2</strain>
    </source>
</reference>
<name>A0ABW5CLV7_9HYPH</name>
<dbReference type="HAMAP" id="MF_00601">
    <property type="entry name" value="EutC"/>
    <property type="match status" value="1"/>
</dbReference>
<organism evidence="7 8">
    <name type="scientific">Aureimonas populi</name>
    <dbReference type="NCBI Taxonomy" id="1701758"/>
    <lineage>
        <taxon>Bacteria</taxon>
        <taxon>Pseudomonadati</taxon>
        <taxon>Pseudomonadota</taxon>
        <taxon>Alphaproteobacteria</taxon>
        <taxon>Hyphomicrobiales</taxon>
        <taxon>Aurantimonadaceae</taxon>
        <taxon>Aureimonas</taxon>
    </lineage>
</organism>
<feature type="binding site" evidence="5">
    <location>
        <position position="199"/>
    </location>
    <ligand>
        <name>adenosylcob(III)alamin</name>
        <dbReference type="ChEBI" id="CHEBI:18408"/>
    </ligand>
</feature>
<comment type="similarity">
    <text evidence="5">Belongs to the EutC family.</text>
</comment>
<evidence type="ECO:0000313" key="7">
    <source>
        <dbReference type="EMBL" id="MFD2238185.1"/>
    </source>
</evidence>
<feature type="region of interest" description="Disordered" evidence="6">
    <location>
        <begin position="248"/>
        <end position="277"/>
    </location>
</feature>
<dbReference type="PANTHER" id="PTHR39330:SF1">
    <property type="entry name" value="ETHANOLAMINE AMMONIA-LYASE SMALL SUBUNIT"/>
    <property type="match status" value="1"/>
</dbReference>
<comment type="catalytic activity">
    <reaction evidence="5">
        <text>ethanolamine = acetaldehyde + NH4(+)</text>
        <dbReference type="Rhea" id="RHEA:15313"/>
        <dbReference type="ChEBI" id="CHEBI:15343"/>
        <dbReference type="ChEBI" id="CHEBI:28938"/>
        <dbReference type="ChEBI" id="CHEBI:57603"/>
        <dbReference type="EC" id="4.3.1.7"/>
    </reaction>
</comment>
<keyword evidence="2 5" id="KW-0456">Lyase</keyword>
<dbReference type="Gene3D" id="1.10.30.40">
    <property type="entry name" value="Ethanolamine ammonia-lyase light chain (EutC), N-terminal domain"/>
    <property type="match status" value="1"/>
</dbReference>
<evidence type="ECO:0000256" key="4">
    <source>
        <dbReference type="ARBA" id="ARBA00024446"/>
    </source>
</evidence>
<dbReference type="Pfam" id="PF05985">
    <property type="entry name" value="EutC"/>
    <property type="match status" value="1"/>
</dbReference>
<dbReference type="EMBL" id="JBHUIJ010000015">
    <property type="protein sequence ID" value="MFD2238185.1"/>
    <property type="molecule type" value="Genomic_DNA"/>
</dbReference>
<gene>
    <name evidence="5 7" type="primary">eutC</name>
    <name evidence="7" type="ORF">ACFSKQ_12040</name>
</gene>
<dbReference type="RefSeq" id="WP_209738970.1">
    <property type="nucleotide sequence ID" value="NZ_CP072611.1"/>
</dbReference>
<comment type="function">
    <text evidence="5">Catalyzes the deamination of various vicinal amino-alcohols to oxo compounds. Allows this organism to utilize ethanolamine as the sole source of nitrogen and carbon in the presence of external vitamin B12.</text>
</comment>
<evidence type="ECO:0000256" key="2">
    <source>
        <dbReference type="ARBA" id="ARBA00023239"/>
    </source>
</evidence>
<feature type="binding site" evidence="5">
    <location>
        <position position="149"/>
    </location>
    <ligand>
        <name>adenosylcob(III)alamin</name>
        <dbReference type="ChEBI" id="CHEBI:18408"/>
    </ligand>
</feature>
<accession>A0ABW5CLV7</accession>
<proteinExistence type="inferred from homology"/>
<dbReference type="InterPro" id="IPR009246">
    <property type="entry name" value="EutC"/>
</dbReference>
<keyword evidence="4 5" id="KW-1283">Bacterial microcompartment</keyword>
<evidence type="ECO:0000256" key="3">
    <source>
        <dbReference type="ARBA" id="ARBA00023285"/>
    </source>
</evidence>
<protein>
    <recommendedName>
        <fullName evidence="5">Ethanolamine ammonia-lyase small subunit</fullName>
        <shortName evidence="5">EAL small subunit</shortName>
        <ecNumber evidence="5">4.3.1.7</ecNumber>
    </recommendedName>
</protein>
<sequence length="277" mass="29261">MSVERSRPDPTRWTPARVMLGRVGSGLPLAEMLRFQLAHARARDAVHLPLDAGALATTLKERFGAEVTELRSRAVDRHQYLVNPDLGRRLRAEDHEKVDHRSPDLAIVIADGLSSRALGHVAPLLDQLLPLFGGTGIDTALFVATQARVAIGDEIGALAGADLVLVLIGERPGLSSPDSLGAYLTFAPRIGCSDAERNCVSNIRPGGLGYLQAAARLSWLVEAARTKGRTGVTLKDESQCSAAIGALPKPPPALHGSAATASLPGDNHVAPSLQPEE</sequence>
<evidence type="ECO:0000256" key="6">
    <source>
        <dbReference type="SAM" id="MobiDB-lite"/>
    </source>
</evidence>
<dbReference type="InterPro" id="IPR042255">
    <property type="entry name" value="EutC_N"/>
</dbReference>
<keyword evidence="8" id="KW-1185">Reference proteome</keyword>
<keyword evidence="3 5" id="KW-0170">Cobalt</keyword>
<dbReference type="GO" id="GO:0008851">
    <property type="term" value="F:ethanolamine ammonia-lyase activity"/>
    <property type="evidence" value="ECO:0007669"/>
    <property type="project" value="UniProtKB-EC"/>
</dbReference>
<evidence type="ECO:0000256" key="1">
    <source>
        <dbReference type="ARBA" id="ARBA00022628"/>
    </source>
</evidence>
<dbReference type="Gene3D" id="3.40.50.11240">
    <property type="entry name" value="Ethanolamine ammonia-lyase light chain (EutC)"/>
    <property type="match status" value="1"/>
</dbReference>
<comment type="caution">
    <text evidence="7">The sequence shown here is derived from an EMBL/GenBank/DDBJ whole genome shotgun (WGS) entry which is preliminary data.</text>
</comment>
<comment type="cofactor">
    <cofactor evidence="5">
        <name>adenosylcob(III)alamin</name>
        <dbReference type="ChEBI" id="CHEBI:18408"/>
    </cofactor>
    <text evidence="5">Binds between the large and small subunits.</text>
</comment>
<comment type="pathway">
    <text evidence="5">Amine and polyamine degradation; ethanolamine degradation.</text>
</comment>
<dbReference type="Proteomes" id="UP001597371">
    <property type="component" value="Unassembled WGS sequence"/>
</dbReference>
<dbReference type="InterPro" id="IPR042251">
    <property type="entry name" value="EutC_C"/>
</dbReference>
<comment type="subunit">
    <text evidence="5">The basic unit is a heterodimer which dimerizes to form tetramers. The heterotetramers trimerize; 6 large subunits form a core ring with 6 small subunits projecting outwards.</text>
</comment>
<dbReference type="PANTHER" id="PTHR39330">
    <property type="entry name" value="ETHANOLAMINE AMMONIA-LYASE LIGHT CHAIN"/>
    <property type="match status" value="1"/>
</dbReference>
<keyword evidence="1 5" id="KW-0846">Cobalamin</keyword>
<dbReference type="PIRSF" id="PIRSF018982">
    <property type="entry name" value="EutC"/>
    <property type="match status" value="1"/>
</dbReference>
<dbReference type="NCBIfam" id="NF003971">
    <property type="entry name" value="PRK05465.1"/>
    <property type="match status" value="1"/>
</dbReference>
<evidence type="ECO:0000256" key="5">
    <source>
        <dbReference type="HAMAP-Rule" id="MF_00601"/>
    </source>
</evidence>
<comment type="subcellular location">
    <subcellularLocation>
        <location evidence="5">Bacterial microcompartment</location>
    </subcellularLocation>
</comment>